<feature type="region of interest" description="Disordered" evidence="1">
    <location>
        <begin position="1"/>
        <end position="39"/>
    </location>
</feature>
<evidence type="ECO:0000313" key="4">
    <source>
        <dbReference type="Proteomes" id="UP000538666"/>
    </source>
</evidence>
<dbReference type="RefSeq" id="WP_050061531.1">
    <property type="nucleotide sequence ID" value="NZ_JACHEK010000006.1"/>
</dbReference>
<sequence length="94" mass="10110">MAAPQRPNSDTATPSSSATATSPESSAASPEDAPPSRKTQRWLRTALFFAGSAAFGGLAVALWDRKLLTAMRSKDGERNPEPQASERTRDEDIY</sequence>
<comment type="caution">
    <text evidence="3">The sequence shown here is derived from an EMBL/GenBank/DDBJ whole genome shotgun (WGS) entry which is preliminary data.</text>
</comment>
<feature type="region of interest" description="Disordered" evidence="1">
    <location>
        <begin position="70"/>
        <end position="94"/>
    </location>
</feature>
<keyword evidence="2" id="KW-0812">Transmembrane</keyword>
<evidence type="ECO:0000313" key="3">
    <source>
        <dbReference type="EMBL" id="MBB6145385.1"/>
    </source>
</evidence>
<dbReference type="EMBL" id="JACHEK010000006">
    <property type="protein sequence ID" value="MBB6145385.1"/>
    <property type="molecule type" value="Genomic_DNA"/>
</dbReference>
<reference evidence="3 4" key="1">
    <citation type="submission" date="2020-08" db="EMBL/GenBank/DDBJ databases">
        <title>Genomic Encyclopedia of Type Strains, Phase IV (KMG-IV): sequencing the most valuable type-strain genomes for metagenomic binning, comparative biology and taxonomic classification.</title>
        <authorList>
            <person name="Goeker M."/>
        </authorList>
    </citation>
    <scope>NUCLEOTIDE SEQUENCE [LARGE SCALE GENOMIC DNA]</scope>
    <source>
        <strain evidence="3 4">DSM 103733</strain>
    </source>
</reference>
<proteinExistence type="predicted"/>
<name>A0A841JXR2_9BACT</name>
<evidence type="ECO:0000256" key="2">
    <source>
        <dbReference type="SAM" id="Phobius"/>
    </source>
</evidence>
<protein>
    <submittedName>
        <fullName evidence="3">Ferric-dicitrate binding protein FerR (Iron transport regulator)</fullName>
    </submittedName>
</protein>
<evidence type="ECO:0000256" key="1">
    <source>
        <dbReference type="SAM" id="MobiDB-lite"/>
    </source>
</evidence>
<feature type="compositionally biased region" description="Low complexity" evidence="1">
    <location>
        <begin position="9"/>
        <end position="31"/>
    </location>
</feature>
<gene>
    <name evidence="3" type="ORF">HNQ77_003343</name>
</gene>
<organism evidence="3 4">
    <name type="scientific">Silvibacterium bohemicum</name>
    <dbReference type="NCBI Taxonomy" id="1577686"/>
    <lineage>
        <taxon>Bacteria</taxon>
        <taxon>Pseudomonadati</taxon>
        <taxon>Acidobacteriota</taxon>
        <taxon>Terriglobia</taxon>
        <taxon>Terriglobales</taxon>
        <taxon>Acidobacteriaceae</taxon>
        <taxon>Silvibacterium</taxon>
    </lineage>
</organism>
<keyword evidence="2" id="KW-0472">Membrane</keyword>
<feature type="transmembrane region" description="Helical" evidence="2">
    <location>
        <begin position="42"/>
        <end position="63"/>
    </location>
</feature>
<accession>A0A841JXR2</accession>
<dbReference type="AlphaFoldDB" id="A0A841JXR2"/>
<keyword evidence="4" id="KW-1185">Reference proteome</keyword>
<keyword evidence="2" id="KW-1133">Transmembrane helix</keyword>
<dbReference type="Proteomes" id="UP000538666">
    <property type="component" value="Unassembled WGS sequence"/>
</dbReference>